<accession>E2ZNE8</accession>
<gene>
    <name evidence="1" type="ORF">HMPREF9436_03226</name>
</gene>
<evidence type="ECO:0000313" key="2">
    <source>
        <dbReference type="Proteomes" id="UP000006028"/>
    </source>
</evidence>
<protein>
    <submittedName>
        <fullName evidence="1">Uncharacterized protein</fullName>
    </submittedName>
</protein>
<dbReference type="BioCyc" id="FCF748224-HMP:GTSS-1480-MONOMER"/>
<name>E2ZNE8_9FIRM</name>
<dbReference type="HOGENOM" id="CLU_3080043_0_0_9"/>
<reference evidence="1 2" key="1">
    <citation type="submission" date="2010-08" db="EMBL/GenBank/DDBJ databases">
        <authorList>
            <person name="Weinstock G."/>
            <person name="Sodergren E."/>
            <person name="Clifton S."/>
            <person name="Fulton L."/>
            <person name="Fulton B."/>
            <person name="Courtney L."/>
            <person name="Fronick C."/>
            <person name="Harrison M."/>
            <person name="Strong C."/>
            <person name="Farmer C."/>
            <person name="Delahaunty K."/>
            <person name="Markovic C."/>
            <person name="Hall O."/>
            <person name="Minx P."/>
            <person name="Tomlinson C."/>
            <person name="Mitreva M."/>
            <person name="Hou S."/>
            <person name="Chen J."/>
            <person name="Wollam A."/>
            <person name="Pepin K.H."/>
            <person name="Johnson M."/>
            <person name="Bhonagiri V."/>
            <person name="Zhang X."/>
            <person name="Suruliraj S."/>
            <person name="Warren W."/>
            <person name="Chinwalla A."/>
            <person name="Mardis E.R."/>
            <person name="Wilson R.K."/>
        </authorList>
    </citation>
    <scope>NUCLEOTIDE SEQUENCE [LARGE SCALE GENOMIC DNA]</scope>
    <source>
        <strain evidence="1 2">KLE1255</strain>
    </source>
</reference>
<dbReference type="EMBL" id="AECU01000244">
    <property type="protein sequence ID" value="EFQ05304.1"/>
    <property type="molecule type" value="Genomic_DNA"/>
</dbReference>
<sequence>MQGAVGVTDFGHTVLIPKLCVAFLTGHQIKLLHFCIVLSVFMCQAHNAPILS</sequence>
<dbReference type="AlphaFoldDB" id="E2ZNE8"/>
<organism evidence="1 2">
    <name type="scientific">Faecalibacterium cf. prausnitzii KLE1255</name>
    <dbReference type="NCBI Taxonomy" id="748224"/>
    <lineage>
        <taxon>Bacteria</taxon>
        <taxon>Bacillati</taxon>
        <taxon>Bacillota</taxon>
        <taxon>Clostridia</taxon>
        <taxon>Eubacteriales</taxon>
        <taxon>Oscillospiraceae</taxon>
        <taxon>Faecalibacterium</taxon>
    </lineage>
</organism>
<comment type="caution">
    <text evidence="1">The sequence shown here is derived from an EMBL/GenBank/DDBJ whole genome shotgun (WGS) entry which is preliminary data.</text>
</comment>
<proteinExistence type="predicted"/>
<evidence type="ECO:0000313" key="1">
    <source>
        <dbReference type="EMBL" id="EFQ05304.1"/>
    </source>
</evidence>
<dbReference type="Proteomes" id="UP000006028">
    <property type="component" value="Unassembled WGS sequence"/>
</dbReference>